<evidence type="ECO:0000313" key="2">
    <source>
        <dbReference type="EMBL" id="CAD8096252.1"/>
    </source>
</evidence>
<comment type="caution">
    <text evidence="2">The sequence shown here is derived from an EMBL/GenBank/DDBJ whole genome shotgun (WGS) entry which is preliminary data.</text>
</comment>
<organism evidence="2 3">
    <name type="scientific">Paramecium sonneborni</name>
    <dbReference type="NCBI Taxonomy" id="65129"/>
    <lineage>
        <taxon>Eukaryota</taxon>
        <taxon>Sar</taxon>
        <taxon>Alveolata</taxon>
        <taxon>Ciliophora</taxon>
        <taxon>Intramacronucleata</taxon>
        <taxon>Oligohymenophorea</taxon>
        <taxon>Peniculida</taxon>
        <taxon>Parameciidae</taxon>
        <taxon>Paramecium</taxon>
    </lineage>
</organism>
<dbReference type="EMBL" id="CAJJDN010000066">
    <property type="protein sequence ID" value="CAD8096252.1"/>
    <property type="molecule type" value="Genomic_DNA"/>
</dbReference>
<protein>
    <submittedName>
        <fullName evidence="2">Uncharacterized protein</fullName>
    </submittedName>
</protein>
<feature type="region of interest" description="Disordered" evidence="1">
    <location>
        <begin position="199"/>
        <end position="218"/>
    </location>
</feature>
<dbReference type="Proteomes" id="UP000692954">
    <property type="component" value="Unassembled WGS sequence"/>
</dbReference>
<proteinExistence type="predicted"/>
<evidence type="ECO:0000256" key="1">
    <source>
        <dbReference type="SAM" id="MobiDB-lite"/>
    </source>
</evidence>
<keyword evidence="3" id="KW-1185">Reference proteome</keyword>
<accession>A0A8S1NVH9</accession>
<evidence type="ECO:0000313" key="3">
    <source>
        <dbReference type="Proteomes" id="UP000692954"/>
    </source>
</evidence>
<sequence length="218" mass="26349">MEQTKNIYHLKNTINNYTHYFLKPKNAALNSLLDTYILQDYGGINVNYQLPKIHNRSQQQILMDIESKRKLSIQNIQKMGSQRNLNRLIRSQTIDEPAYRKATDIIESCEKIIYHQKKPQPQSNTRELIVNDEYKAIRKADKLHKLIQEQIYQCNKEDRENTNKKAILYIQENNVTIDKEKFIQKCHKEKFQLQQYRERPRKEKEYKRFRTNYPQSDL</sequence>
<dbReference type="OrthoDB" id="300023at2759"/>
<feature type="compositionally biased region" description="Basic and acidic residues" evidence="1">
    <location>
        <begin position="199"/>
        <end position="208"/>
    </location>
</feature>
<reference evidence="2" key="1">
    <citation type="submission" date="2021-01" db="EMBL/GenBank/DDBJ databases">
        <authorList>
            <consortium name="Genoscope - CEA"/>
            <person name="William W."/>
        </authorList>
    </citation>
    <scope>NUCLEOTIDE SEQUENCE</scope>
</reference>
<gene>
    <name evidence="2" type="ORF">PSON_ATCC_30995.1.T0660062</name>
</gene>
<dbReference type="AlphaFoldDB" id="A0A8S1NVH9"/>
<name>A0A8S1NVH9_9CILI</name>